<protein>
    <submittedName>
        <fullName evidence="2">Uncharacterized protein</fullName>
    </submittedName>
</protein>
<accession>A0A4C1ZB22</accession>
<proteinExistence type="predicted"/>
<feature type="region of interest" description="Disordered" evidence="1">
    <location>
        <begin position="13"/>
        <end position="35"/>
    </location>
</feature>
<evidence type="ECO:0000256" key="1">
    <source>
        <dbReference type="SAM" id="MobiDB-lite"/>
    </source>
</evidence>
<dbReference type="EMBL" id="BGZK01001685">
    <property type="protein sequence ID" value="GBP84542.1"/>
    <property type="molecule type" value="Genomic_DNA"/>
</dbReference>
<keyword evidence="3" id="KW-1185">Reference proteome</keyword>
<name>A0A4C1ZB22_EUMVA</name>
<organism evidence="2 3">
    <name type="scientific">Eumeta variegata</name>
    <name type="common">Bagworm moth</name>
    <name type="synonym">Eumeta japonica</name>
    <dbReference type="NCBI Taxonomy" id="151549"/>
    <lineage>
        <taxon>Eukaryota</taxon>
        <taxon>Metazoa</taxon>
        <taxon>Ecdysozoa</taxon>
        <taxon>Arthropoda</taxon>
        <taxon>Hexapoda</taxon>
        <taxon>Insecta</taxon>
        <taxon>Pterygota</taxon>
        <taxon>Neoptera</taxon>
        <taxon>Endopterygota</taxon>
        <taxon>Lepidoptera</taxon>
        <taxon>Glossata</taxon>
        <taxon>Ditrysia</taxon>
        <taxon>Tineoidea</taxon>
        <taxon>Psychidae</taxon>
        <taxon>Oiketicinae</taxon>
        <taxon>Eumeta</taxon>
    </lineage>
</organism>
<feature type="compositionally biased region" description="Low complexity" evidence="1">
    <location>
        <begin position="25"/>
        <end position="35"/>
    </location>
</feature>
<sequence>MCPKNEIAKGNRCRFEHGNEGGNNGVNAKGAGAPRAGRPKYRIPLASSSGGGEVQYDAFRGNSIDHWITLVTTRIGHLIERVSGGGWRDGEKVSSYRNSFAGRNTTAEAVNSRIYCVRVRYYIDLMLTDFRAVSKLTTVQH</sequence>
<evidence type="ECO:0000313" key="2">
    <source>
        <dbReference type="EMBL" id="GBP84542.1"/>
    </source>
</evidence>
<reference evidence="2 3" key="1">
    <citation type="journal article" date="2019" name="Commun. Biol.">
        <title>The bagworm genome reveals a unique fibroin gene that provides high tensile strength.</title>
        <authorList>
            <person name="Kono N."/>
            <person name="Nakamura H."/>
            <person name="Ohtoshi R."/>
            <person name="Tomita M."/>
            <person name="Numata K."/>
            <person name="Arakawa K."/>
        </authorList>
    </citation>
    <scope>NUCLEOTIDE SEQUENCE [LARGE SCALE GENOMIC DNA]</scope>
</reference>
<dbReference type="AlphaFoldDB" id="A0A4C1ZB22"/>
<gene>
    <name evidence="2" type="ORF">EVAR_66850_1</name>
</gene>
<evidence type="ECO:0000313" key="3">
    <source>
        <dbReference type="Proteomes" id="UP000299102"/>
    </source>
</evidence>
<comment type="caution">
    <text evidence="2">The sequence shown here is derived from an EMBL/GenBank/DDBJ whole genome shotgun (WGS) entry which is preliminary data.</text>
</comment>
<dbReference type="Proteomes" id="UP000299102">
    <property type="component" value="Unassembled WGS sequence"/>
</dbReference>